<feature type="transmembrane region" description="Helical" evidence="2">
    <location>
        <begin position="167"/>
        <end position="193"/>
    </location>
</feature>
<organism evidence="4 5">
    <name type="scientific">Streptomyces purpureus</name>
    <dbReference type="NCBI Taxonomy" id="1951"/>
    <lineage>
        <taxon>Bacteria</taxon>
        <taxon>Bacillati</taxon>
        <taxon>Actinomycetota</taxon>
        <taxon>Actinomycetes</taxon>
        <taxon>Kitasatosporales</taxon>
        <taxon>Streptomycetaceae</taxon>
        <taxon>Streptomyces</taxon>
    </lineage>
</organism>
<keyword evidence="5" id="KW-1185">Reference proteome</keyword>
<name>A0A918HIT1_9ACTN</name>
<reference evidence="4" key="2">
    <citation type="submission" date="2020-09" db="EMBL/GenBank/DDBJ databases">
        <authorList>
            <person name="Sun Q."/>
            <person name="Ohkuma M."/>
        </authorList>
    </citation>
    <scope>NUCLEOTIDE SEQUENCE</scope>
    <source>
        <strain evidence="4">JCM 3172</strain>
    </source>
</reference>
<dbReference type="Proteomes" id="UP000619486">
    <property type="component" value="Unassembled WGS sequence"/>
</dbReference>
<dbReference type="GO" id="GO:0016747">
    <property type="term" value="F:acyltransferase activity, transferring groups other than amino-acyl groups"/>
    <property type="evidence" value="ECO:0007669"/>
    <property type="project" value="InterPro"/>
</dbReference>
<dbReference type="EMBL" id="BMQQ01000047">
    <property type="protein sequence ID" value="GGT64193.1"/>
    <property type="molecule type" value="Genomic_DNA"/>
</dbReference>
<dbReference type="InterPro" id="IPR002656">
    <property type="entry name" value="Acyl_transf_3_dom"/>
</dbReference>
<evidence type="ECO:0000259" key="3">
    <source>
        <dbReference type="Pfam" id="PF01757"/>
    </source>
</evidence>
<reference evidence="4" key="1">
    <citation type="journal article" date="2014" name="Int. J. Syst. Evol. Microbiol.">
        <title>Complete genome sequence of Corynebacterium casei LMG S-19264T (=DSM 44701T), isolated from a smear-ripened cheese.</title>
        <authorList>
            <consortium name="US DOE Joint Genome Institute (JGI-PGF)"/>
            <person name="Walter F."/>
            <person name="Albersmeier A."/>
            <person name="Kalinowski J."/>
            <person name="Ruckert C."/>
        </authorList>
    </citation>
    <scope>NUCLEOTIDE SEQUENCE</scope>
    <source>
        <strain evidence="4">JCM 3172</strain>
    </source>
</reference>
<dbReference type="GO" id="GO:0009103">
    <property type="term" value="P:lipopolysaccharide biosynthetic process"/>
    <property type="evidence" value="ECO:0007669"/>
    <property type="project" value="TreeGrafter"/>
</dbReference>
<feature type="transmembrane region" description="Helical" evidence="2">
    <location>
        <begin position="276"/>
        <end position="294"/>
    </location>
</feature>
<protein>
    <recommendedName>
        <fullName evidence="3">Acyltransferase 3 domain-containing protein</fullName>
    </recommendedName>
</protein>
<feature type="transmembrane region" description="Helical" evidence="2">
    <location>
        <begin position="128"/>
        <end position="147"/>
    </location>
</feature>
<evidence type="ECO:0000256" key="1">
    <source>
        <dbReference type="SAM" id="MobiDB-lite"/>
    </source>
</evidence>
<gene>
    <name evidence="4" type="ORF">GCM10014713_66640</name>
</gene>
<dbReference type="GO" id="GO:0016020">
    <property type="term" value="C:membrane"/>
    <property type="evidence" value="ECO:0007669"/>
    <property type="project" value="TreeGrafter"/>
</dbReference>
<feature type="transmembrane region" description="Helical" evidence="2">
    <location>
        <begin position="205"/>
        <end position="223"/>
    </location>
</feature>
<feature type="domain" description="Acyltransferase 3" evidence="3">
    <location>
        <begin position="52"/>
        <end position="379"/>
    </location>
</feature>
<feature type="transmembrane region" description="Helical" evidence="2">
    <location>
        <begin position="300"/>
        <end position="318"/>
    </location>
</feature>
<feature type="region of interest" description="Disordered" evidence="1">
    <location>
        <begin position="1"/>
        <end position="38"/>
    </location>
</feature>
<dbReference type="PANTHER" id="PTHR23028:SF53">
    <property type="entry name" value="ACYL_TRANSF_3 DOMAIN-CONTAINING PROTEIN"/>
    <property type="match status" value="1"/>
</dbReference>
<dbReference type="AlphaFoldDB" id="A0A918HIT1"/>
<evidence type="ECO:0000313" key="4">
    <source>
        <dbReference type="EMBL" id="GGT64193.1"/>
    </source>
</evidence>
<feature type="transmembrane region" description="Helical" evidence="2">
    <location>
        <begin position="243"/>
        <end position="264"/>
    </location>
</feature>
<keyword evidence="2" id="KW-0472">Membrane</keyword>
<keyword evidence="2" id="KW-0812">Transmembrane</keyword>
<dbReference type="InterPro" id="IPR050879">
    <property type="entry name" value="Acyltransferase_3"/>
</dbReference>
<keyword evidence="2" id="KW-1133">Transmembrane helix</keyword>
<evidence type="ECO:0000256" key="2">
    <source>
        <dbReference type="SAM" id="Phobius"/>
    </source>
</evidence>
<feature type="transmembrane region" description="Helical" evidence="2">
    <location>
        <begin position="56"/>
        <end position="75"/>
    </location>
</feature>
<sequence>MTARRPDDAPAPVPVRRRAQGSEKEARPAPRPGPGAVSGAVHGPAFGGRLPSLTGLRFFAALAVFAFHATFDNLFADRAVGERFAFWLGSAGWVGVSFFFVLSGFLLTVSARPKDTARAFWRRRLVKIYPSHLAAGLLALVLMWLTGRQITDVWENLLLVQVWVPDVTVILSVNPVSWSLACEAVFYLAFPLLLRGVRRLGPAGLVRAAATLAAAVGAMPALAALLTDGGPDMGWLPVSEDRYWFLLAFPPVRALEFVLGMVMARIVTAGRYRGPGMALSLALLAAAYLTALHAPIEYSFAALTLLPVTAVICAAARQDRSGVRSWLHRPLLQYLGACSFAFYLLHRLVQFYGHHALGPTRTFPTLTAFALIAASAVVTGLAAHLMHTRLEIPLMRRYARPRRPGRRRGGVGVRSDAQERS</sequence>
<accession>A0A918HIT1</accession>
<dbReference type="RefSeq" id="WP_229833328.1">
    <property type="nucleotide sequence ID" value="NZ_BMQQ01000047.1"/>
</dbReference>
<evidence type="ECO:0000313" key="5">
    <source>
        <dbReference type="Proteomes" id="UP000619486"/>
    </source>
</evidence>
<proteinExistence type="predicted"/>
<feature type="region of interest" description="Disordered" evidence="1">
    <location>
        <begin position="402"/>
        <end position="421"/>
    </location>
</feature>
<comment type="caution">
    <text evidence="4">The sequence shown here is derived from an EMBL/GenBank/DDBJ whole genome shotgun (WGS) entry which is preliminary data.</text>
</comment>
<feature type="transmembrane region" description="Helical" evidence="2">
    <location>
        <begin position="366"/>
        <end position="387"/>
    </location>
</feature>
<feature type="transmembrane region" description="Helical" evidence="2">
    <location>
        <begin position="330"/>
        <end position="346"/>
    </location>
</feature>
<dbReference type="PANTHER" id="PTHR23028">
    <property type="entry name" value="ACETYLTRANSFERASE"/>
    <property type="match status" value="1"/>
</dbReference>
<dbReference type="Pfam" id="PF01757">
    <property type="entry name" value="Acyl_transf_3"/>
    <property type="match status" value="1"/>
</dbReference>
<feature type="transmembrane region" description="Helical" evidence="2">
    <location>
        <begin position="87"/>
        <end position="107"/>
    </location>
</feature>